<dbReference type="Gene3D" id="3.40.710.10">
    <property type="entry name" value="DD-peptidase/beta-lactamase superfamily"/>
    <property type="match status" value="1"/>
</dbReference>
<dbReference type="InterPro" id="IPR008969">
    <property type="entry name" value="CarboxyPept-like_regulatory"/>
</dbReference>
<dbReference type="SUPFAM" id="SSF56601">
    <property type="entry name" value="beta-lactamase/transpeptidase-like"/>
    <property type="match status" value="1"/>
</dbReference>
<evidence type="ECO:0000313" key="4">
    <source>
        <dbReference type="EMBL" id="RZS75736.1"/>
    </source>
</evidence>
<organism evidence="4 5">
    <name type="scientific">Pseudobacter ginsenosidimutans</name>
    <dbReference type="NCBI Taxonomy" id="661488"/>
    <lineage>
        <taxon>Bacteria</taxon>
        <taxon>Pseudomonadati</taxon>
        <taxon>Bacteroidota</taxon>
        <taxon>Chitinophagia</taxon>
        <taxon>Chitinophagales</taxon>
        <taxon>Chitinophagaceae</taxon>
        <taxon>Pseudobacter</taxon>
    </lineage>
</organism>
<dbReference type="GO" id="GO:0016020">
    <property type="term" value="C:membrane"/>
    <property type="evidence" value="ECO:0007669"/>
    <property type="project" value="UniProtKB-SubCell"/>
</dbReference>
<keyword evidence="5" id="KW-1185">Reference proteome</keyword>
<proteinExistence type="predicted"/>
<protein>
    <submittedName>
        <fullName evidence="4">CubicO group peptidase (Beta-lactamase class C family)</fullName>
    </submittedName>
</protein>
<name>A0A4Q7N423_9BACT</name>
<evidence type="ECO:0000259" key="3">
    <source>
        <dbReference type="Pfam" id="PF00144"/>
    </source>
</evidence>
<dbReference type="AlphaFoldDB" id="A0A4Q7N423"/>
<dbReference type="Proteomes" id="UP000293874">
    <property type="component" value="Unassembled WGS sequence"/>
</dbReference>
<evidence type="ECO:0000313" key="5">
    <source>
        <dbReference type="Proteomes" id="UP000293874"/>
    </source>
</evidence>
<comment type="subcellular location">
    <subcellularLocation>
        <location evidence="1">Membrane</location>
    </subcellularLocation>
</comment>
<evidence type="ECO:0000256" key="1">
    <source>
        <dbReference type="ARBA" id="ARBA00004370"/>
    </source>
</evidence>
<evidence type="ECO:0000256" key="2">
    <source>
        <dbReference type="ARBA" id="ARBA00023136"/>
    </source>
</evidence>
<dbReference type="Pfam" id="PF13715">
    <property type="entry name" value="CarbopepD_reg_2"/>
    <property type="match status" value="1"/>
</dbReference>
<dbReference type="RefSeq" id="WP_130540079.1">
    <property type="nucleotide sequence ID" value="NZ_CP042431.1"/>
</dbReference>
<keyword evidence="2" id="KW-0472">Membrane</keyword>
<reference evidence="4 5" key="1">
    <citation type="submission" date="2019-02" db="EMBL/GenBank/DDBJ databases">
        <title>Genomic Encyclopedia of Type Strains, Phase IV (KMG-IV): sequencing the most valuable type-strain genomes for metagenomic binning, comparative biology and taxonomic classification.</title>
        <authorList>
            <person name="Goeker M."/>
        </authorList>
    </citation>
    <scope>NUCLEOTIDE SEQUENCE [LARGE SCALE GENOMIC DNA]</scope>
    <source>
        <strain evidence="4 5">DSM 18116</strain>
    </source>
</reference>
<dbReference type="SUPFAM" id="SSF49464">
    <property type="entry name" value="Carboxypeptidase regulatory domain-like"/>
    <property type="match status" value="1"/>
</dbReference>
<accession>A0A4Q7N423</accession>
<dbReference type="PANTHER" id="PTHR46825">
    <property type="entry name" value="D-ALANYL-D-ALANINE-CARBOXYPEPTIDASE/ENDOPEPTIDASE AMPH"/>
    <property type="match status" value="1"/>
</dbReference>
<dbReference type="InterPro" id="IPR012338">
    <property type="entry name" value="Beta-lactam/transpept-like"/>
</dbReference>
<dbReference type="Pfam" id="PF00144">
    <property type="entry name" value="Beta-lactamase"/>
    <property type="match status" value="1"/>
</dbReference>
<dbReference type="PANTHER" id="PTHR46825:SF11">
    <property type="entry name" value="PENICILLIN-BINDING PROTEIN 4"/>
    <property type="match status" value="1"/>
</dbReference>
<gene>
    <name evidence="4" type="ORF">EV199_1609</name>
</gene>
<sequence length="758" mass="85902">MSAKAVAFSFFLFFVNYIFAQDNKLLLQGAVFAEDGKPVPYASISLVKDGLGTITNQSGSFALYIPAVPKDDHLMVTMLGYEPQKVLLSAFKPASALRITLKLQVSQLEEVVVTPPDPLQLIRNAIARIPQNYFNQPHVLNGFYRVDTRKGQQHIMLSEAVFDIFNPDYTSAKKSRFRLTKMRSIQDEQASQGLDLGLTPTSLYAYDIVKELESSDLLSKEGLKQHDFKFKGNTSYNGIDAYLITFDQKDEIKQSLLKGKLWLDAGSLAFIAFEFQRSPKGITWAQYGNGATRALLKILGLQIDVKKETHLIRYKKFGAKWILSDVRNDHILRFKSNRNGKRFHFDADIRVDYLVTAADTLHTGDFASGEKLGNNKFIEFQTNSYNDTFWLNYNTILPDFNTNEAAKQIQQNNQTFVLKNKAKKFLAKLPASPVVKLDSLFSFFHTQGAFSGSVLVKQKGAVIFQRSYGLADEGKQWPNTDSTRFRIGSLTKTFTSMLIRQLEQEGKLSLHDSIGKFFPGHVHGHVMIEQLLTHTSGIPNYTVKDEYLAELMSRPLSTEYIIRNFCSDPLEFSSGKGFRYSNSGYVILAGIIEKVSGQSYASRLQEKIFTPLNMRSSGFSNALLNSKGYWLKEIEPAYPVSNTVGAGGIWSATGDLEKWDEALYSNKLLPQEKIQEGFQAHADYSDWDANYGYGWMIDRLLFNQSKKHRIIYHPGTDFGYYSMFVRQPDQQNLLVMLSNHGDFPRFELTDLVLDILNQ</sequence>
<feature type="domain" description="Beta-lactamase-related" evidence="3">
    <location>
        <begin position="447"/>
        <end position="751"/>
    </location>
</feature>
<dbReference type="OrthoDB" id="9793489at2"/>
<comment type="caution">
    <text evidence="4">The sequence shown here is derived from an EMBL/GenBank/DDBJ whole genome shotgun (WGS) entry which is preliminary data.</text>
</comment>
<dbReference type="InterPro" id="IPR050491">
    <property type="entry name" value="AmpC-like"/>
</dbReference>
<dbReference type="InterPro" id="IPR001466">
    <property type="entry name" value="Beta-lactam-related"/>
</dbReference>
<dbReference type="EMBL" id="SGXA01000001">
    <property type="protein sequence ID" value="RZS75736.1"/>
    <property type="molecule type" value="Genomic_DNA"/>
</dbReference>